<reference evidence="13 15" key="1">
    <citation type="submission" date="2017-06" db="EMBL/GenBank/DDBJ databases">
        <title>Genome Sequencing of the methanotroph Methylovulum psychrotolerants str. HV10-M2 isolated from a high-altitude environment.</title>
        <authorList>
            <person name="Mateos-Rivera A."/>
        </authorList>
    </citation>
    <scope>NUCLEOTIDE SEQUENCE [LARGE SCALE GENOMIC DNA]</scope>
    <source>
        <strain evidence="13 15">HV10_M2</strain>
    </source>
</reference>
<comment type="similarity">
    <text evidence="3 11">Belongs to the NadD family.</text>
</comment>
<dbReference type="CDD" id="cd02165">
    <property type="entry name" value="NMNAT"/>
    <property type="match status" value="1"/>
</dbReference>
<evidence type="ECO:0000313" key="13">
    <source>
        <dbReference type="EMBL" id="ASF46490.1"/>
    </source>
</evidence>
<dbReference type="InterPro" id="IPR005248">
    <property type="entry name" value="NadD/NMNAT"/>
</dbReference>
<dbReference type="GO" id="GO:0009435">
    <property type="term" value="P:NAD+ biosynthetic process"/>
    <property type="evidence" value="ECO:0007669"/>
    <property type="project" value="UniProtKB-UniRule"/>
</dbReference>
<keyword evidence="4 11" id="KW-0662">Pyridine nucleotide biosynthesis</keyword>
<evidence type="ECO:0000313" key="16">
    <source>
        <dbReference type="Proteomes" id="UP000237423"/>
    </source>
</evidence>
<keyword evidence="8 11" id="KW-0067">ATP-binding</keyword>
<evidence type="ECO:0000313" key="14">
    <source>
        <dbReference type="EMBL" id="POZ53400.1"/>
    </source>
</evidence>
<evidence type="ECO:0000256" key="3">
    <source>
        <dbReference type="ARBA" id="ARBA00009014"/>
    </source>
</evidence>
<dbReference type="NCBIfam" id="NF000839">
    <property type="entry name" value="PRK00071.1-1"/>
    <property type="match status" value="1"/>
</dbReference>
<evidence type="ECO:0000313" key="15">
    <source>
        <dbReference type="Proteomes" id="UP000197019"/>
    </source>
</evidence>
<organism evidence="13 15">
    <name type="scientific">Methylovulum psychrotolerans</name>
    <dbReference type="NCBI Taxonomy" id="1704499"/>
    <lineage>
        <taxon>Bacteria</taxon>
        <taxon>Pseudomonadati</taxon>
        <taxon>Pseudomonadota</taxon>
        <taxon>Gammaproteobacteria</taxon>
        <taxon>Methylococcales</taxon>
        <taxon>Methylococcaceae</taxon>
        <taxon>Methylovulum</taxon>
    </lineage>
</organism>
<dbReference type="InterPro" id="IPR004821">
    <property type="entry name" value="Cyt_trans-like"/>
</dbReference>
<comment type="pathway">
    <text evidence="2 11">Cofactor biosynthesis; NAD(+) biosynthesis; deamido-NAD(+) from nicotinate D-ribonucleotide: step 1/1.</text>
</comment>
<evidence type="ECO:0000256" key="4">
    <source>
        <dbReference type="ARBA" id="ARBA00022642"/>
    </source>
</evidence>
<dbReference type="Pfam" id="PF01467">
    <property type="entry name" value="CTP_transf_like"/>
    <property type="match status" value="1"/>
</dbReference>
<dbReference type="InterPro" id="IPR014729">
    <property type="entry name" value="Rossmann-like_a/b/a_fold"/>
</dbReference>
<keyword evidence="15" id="KW-1185">Reference proteome</keyword>
<keyword evidence="9 11" id="KW-0520">NAD</keyword>
<dbReference type="NCBIfam" id="TIGR00482">
    <property type="entry name" value="nicotinate (nicotinamide) nucleotide adenylyltransferase"/>
    <property type="match status" value="1"/>
</dbReference>
<accession>A0A1Z4BZ03</accession>
<dbReference type="AlphaFoldDB" id="A0A1Z4BZ03"/>
<keyword evidence="6 11" id="KW-0548">Nucleotidyltransferase</keyword>
<dbReference type="EMBL" id="CP022129">
    <property type="protein sequence ID" value="ASF46490.1"/>
    <property type="molecule type" value="Genomic_DNA"/>
</dbReference>
<dbReference type="RefSeq" id="WP_088619362.1">
    <property type="nucleotide sequence ID" value="NZ_CP022129.1"/>
</dbReference>
<protein>
    <recommendedName>
        <fullName evidence="11">Probable nicotinate-nucleotide adenylyltransferase</fullName>
        <ecNumber evidence="11">2.7.7.18</ecNumber>
    </recommendedName>
    <alternativeName>
        <fullName evidence="11">Deamido-NAD(+) diphosphorylase</fullName>
    </alternativeName>
    <alternativeName>
        <fullName evidence="11">Deamido-NAD(+) pyrophosphorylase</fullName>
    </alternativeName>
    <alternativeName>
        <fullName evidence="11">Nicotinate mononucleotide adenylyltransferase</fullName>
        <shortName evidence="11">NaMN adenylyltransferase</shortName>
    </alternativeName>
</protein>
<evidence type="ECO:0000256" key="11">
    <source>
        <dbReference type="HAMAP-Rule" id="MF_00244"/>
    </source>
</evidence>
<dbReference type="Proteomes" id="UP000237423">
    <property type="component" value="Unassembled WGS sequence"/>
</dbReference>
<evidence type="ECO:0000256" key="1">
    <source>
        <dbReference type="ARBA" id="ARBA00002324"/>
    </source>
</evidence>
<evidence type="ECO:0000256" key="6">
    <source>
        <dbReference type="ARBA" id="ARBA00022695"/>
    </source>
</evidence>
<gene>
    <name evidence="11" type="primary">nadD</name>
    <name evidence="14" type="ORF">AADEFJLK_00424</name>
    <name evidence="13" type="ORF">CEK71_10640</name>
</gene>
<dbReference type="PANTHER" id="PTHR39321:SF3">
    <property type="entry name" value="PHOSPHOPANTETHEINE ADENYLYLTRANSFERASE"/>
    <property type="match status" value="1"/>
</dbReference>
<dbReference type="UniPathway" id="UPA00253">
    <property type="reaction ID" value="UER00332"/>
</dbReference>
<dbReference type="GO" id="GO:0005524">
    <property type="term" value="F:ATP binding"/>
    <property type="evidence" value="ECO:0007669"/>
    <property type="project" value="UniProtKB-KW"/>
</dbReference>
<dbReference type="OrthoDB" id="5295945at2"/>
<evidence type="ECO:0000256" key="8">
    <source>
        <dbReference type="ARBA" id="ARBA00022840"/>
    </source>
</evidence>
<evidence type="ECO:0000256" key="10">
    <source>
        <dbReference type="ARBA" id="ARBA00048721"/>
    </source>
</evidence>
<reference evidence="14 16" key="2">
    <citation type="submission" date="2017-11" db="EMBL/GenBank/DDBJ databases">
        <title>Draft Genome Sequence of Methylobacter psychrotolerans Sph1T, an Obligate Methanotroph from Low-Temperature Environments.</title>
        <authorList>
            <person name="Oshkin I.Y."/>
            <person name="Miroshnikov K."/>
            <person name="Belova S.E."/>
            <person name="Korzhenkov A."/>
            <person name="Toshchakov S.V."/>
            <person name="Dedysh S.N."/>
        </authorList>
    </citation>
    <scope>NUCLEOTIDE SEQUENCE [LARGE SCALE GENOMIC DNA]</scope>
    <source>
        <strain evidence="14 16">Sph1</strain>
    </source>
</reference>
<dbReference type="EMBL" id="PGFZ01000001">
    <property type="protein sequence ID" value="POZ53400.1"/>
    <property type="molecule type" value="Genomic_DNA"/>
</dbReference>
<sequence>MIGVLGGTFNPIHYAHLRCAIEVRDLFGLAQVRLIPNAQPPHRQAPQVSPERRADMLDLALVGHTGLICDRRELQRPQPSFMVDTLASLRGDFPDQPLLLFIGNDAFNHLGGWHRWQQLFDYAHIVVMTRPGSTAKRVEGFLRGRCTRNSQDLCGVLAGKLFFQAVTALDISATAIRNCIARQQDPSFLLPDAVIAYIRQHQLYQVPE</sequence>
<proteinExistence type="inferred from homology"/>
<dbReference type="Gene3D" id="3.40.50.620">
    <property type="entry name" value="HUPs"/>
    <property type="match status" value="1"/>
</dbReference>
<evidence type="ECO:0000256" key="2">
    <source>
        <dbReference type="ARBA" id="ARBA00005019"/>
    </source>
</evidence>
<dbReference type="GO" id="GO:0004515">
    <property type="term" value="F:nicotinate-nucleotide adenylyltransferase activity"/>
    <property type="evidence" value="ECO:0007669"/>
    <property type="project" value="UniProtKB-UniRule"/>
</dbReference>
<dbReference type="HAMAP" id="MF_00244">
    <property type="entry name" value="NaMN_adenylyltr"/>
    <property type="match status" value="1"/>
</dbReference>
<dbReference type="PANTHER" id="PTHR39321">
    <property type="entry name" value="NICOTINATE-NUCLEOTIDE ADENYLYLTRANSFERASE-RELATED"/>
    <property type="match status" value="1"/>
</dbReference>
<dbReference type="NCBIfam" id="TIGR00125">
    <property type="entry name" value="cyt_tran_rel"/>
    <property type="match status" value="1"/>
</dbReference>
<keyword evidence="7 11" id="KW-0547">Nucleotide-binding</keyword>
<name>A0A1Z4BZ03_9GAMM</name>
<feature type="domain" description="Cytidyltransferase-like" evidence="12">
    <location>
        <begin position="4"/>
        <end position="178"/>
    </location>
</feature>
<comment type="function">
    <text evidence="1 11">Catalyzes the reversible adenylation of nicotinate mononucleotide (NaMN) to nicotinic acid adenine dinucleotide (NaAD).</text>
</comment>
<comment type="catalytic activity">
    <reaction evidence="10 11">
        <text>nicotinate beta-D-ribonucleotide + ATP + H(+) = deamido-NAD(+) + diphosphate</text>
        <dbReference type="Rhea" id="RHEA:22860"/>
        <dbReference type="ChEBI" id="CHEBI:15378"/>
        <dbReference type="ChEBI" id="CHEBI:30616"/>
        <dbReference type="ChEBI" id="CHEBI:33019"/>
        <dbReference type="ChEBI" id="CHEBI:57502"/>
        <dbReference type="ChEBI" id="CHEBI:58437"/>
        <dbReference type="EC" id="2.7.7.18"/>
    </reaction>
</comment>
<evidence type="ECO:0000256" key="7">
    <source>
        <dbReference type="ARBA" id="ARBA00022741"/>
    </source>
</evidence>
<evidence type="ECO:0000256" key="5">
    <source>
        <dbReference type="ARBA" id="ARBA00022679"/>
    </source>
</evidence>
<dbReference type="SUPFAM" id="SSF52374">
    <property type="entry name" value="Nucleotidylyl transferase"/>
    <property type="match status" value="1"/>
</dbReference>
<evidence type="ECO:0000256" key="9">
    <source>
        <dbReference type="ARBA" id="ARBA00023027"/>
    </source>
</evidence>
<dbReference type="EC" id="2.7.7.18" evidence="11"/>
<dbReference type="Proteomes" id="UP000197019">
    <property type="component" value="Chromosome"/>
</dbReference>
<keyword evidence="5 11" id="KW-0808">Transferase</keyword>
<evidence type="ECO:0000259" key="12">
    <source>
        <dbReference type="Pfam" id="PF01467"/>
    </source>
</evidence>
<dbReference type="KEGG" id="mpsy:CEK71_10640"/>